<protein>
    <submittedName>
        <fullName evidence="1">Uncharacterized protein</fullName>
    </submittedName>
</protein>
<sequence>MNFLTVDAQTGREQYHAWDGPEQDFVATYNIITKDLHLALKLAEQADVELGLLKNASEYADAAKADPRVAERWKRIGDAWPKRMPGDGV</sequence>
<evidence type="ECO:0000313" key="1">
    <source>
        <dbReference type="EMBL" id="SEF99618.1"/>
    </source>
</evidence>
<gene>
    <name evidence="1" type="ORF">SAMN05216334_11916</name>
</gene>
<dbReference type="EMBL" id="FNUX01000019">
    <property type="protein sequence ID" value="SEF99618.1"/>
    <property type="molecule type" value="Genomic_DNA"/>
</dbReference>
<dbReference type="AlphaFoldDB" id="A0A1H5WJZ9"/>
<reference evidence="1 2" key="1">
    <citation type="submission" date="2016-10" db="EMBL/GenBank/DDBJ databases">
        <authorList>
            <person name="de Groot N.N."/>
        </authorList>
    </citation>
    <scope>NUCLEOTIDE SEQUENCE [LARGE SCALE GENOMIC DNA]</scope>
    <source>
        <strain evidence="1 2">Nm13</strain>
    </source>
</reference>
<proteinExistence type="predicted"/>
<accession>A0A1H5WJZ9</accession>
<evidence type="ECO:0000313" key="2">
    <source>
        <dbReference type="Proteomes" id="UP000236753"/>
    </source>
</evidence>
<organism evidence="1 2">
    <name type="scientific">Nitrosomonas ureae</name>
    <dbReference type="NCBI Taxonomy" id="44577"/>
    <lineage>
        <taxon>Bacteria</taxon>
        <taxon>Pseudomonadati</taxon>
        <taxon>Pseudomonadota</taxon>
        <taxon>Betaproteobacteria</taxon>
        <taxon>Nitrosomonadales</taxon>
        <taxon>Nitrosomonadaceae</taxon>
        <taxon>Nitrosomonas</taxon>
    </lineage>
</organism>
<dbReference type="Proteomes" id="UP000236753">
    <property type="component" value="Unassembled WGS sequence"/>
</dbReference>
<dbReference type="RefSeq" id="WP_103966967.1">
    <property type="nucleotide sequence ID" value="NZ_FNUX01000019.1"/>
</dbReference>
<name>A0A1H5WJZ9_9PROT</name>